<reference evidence="2" key="2">
    <citation type="submission" date="2020-09" db="EMBL/GenBank/DDBJ databases">
        <authorList>
            <person name="Sun Q."/>
            <person name="Zhou Y."/>
        </authorList>
    </citation>
    <scope>NUCLEOTIDE SEQUENCE</scope>
    <source>
        <strain evidence="2">CGMCC 1.15095</strain>
    </source>
</reference>
<dbReference type="SUPFAM" id="SSF51197">
    <property type="entry name" value="Clavaminate synthase-like"/>
    <property type="match status" value="1"/>
</dbReference>
<dbReference type="GO" id="GO:0016706">
    <property type="term" value="F:2-oxoglutarate-dependent dioxygenase activity"/>
    <property type="evidence" value="ECO:0007669"/>
    <property type="project" value="UniProtKB-ARBA"/>
</dbReference>
<evidence type="ECO:0000313" key="2">
    <source>
        <dbReference type="EMBL" id="GGC03281.1"/>
    </source>
</evidence>
<dbReference type="EMBL" id="BMHK01000013">
    <property type="protein sequence ID" value="GGC03281.1"/>
    <property type="molecule type" value="Genomic_DNA"/>
</dbReference>
<dbReference type="Gene3D" id="2.60.120.620">
    <property type="entry name" value="q2cbj1_9rhob like domain"/>
    <property type="match status" value="1"/>
</dbReference>
<comment type="cofactor">
    <cofactor evidence="1">
        <name>Fe(2+)</name>
        <dbReference type="ChEBI" id="CHEBI:29033"/>
    </cofactor>
</comment>
<dbReference type="AlphaFoldDB" id="A0A916X5T7"/>
<accession>A0A916X5T7</accession>
<dbReference type="InterPro" id="IPR008775">
    <property type="entry name" value="Phytyl_CoA_dOase-like"/>
</dbReference>
<dbReference type="Proteomes" id="UP000608154">
    <property type="component" value="Unassembled WGS sequence"/>
</dbReference>
<name>A0A916X5T7_9SPHN</name>
<dbReference type="PANTHER" id="PTHR20883:SF48">
    <property type="entry name" value="ECTOINE DIOXYGENASE"/>
    <property type="match status" value="1"/>
</dbReference>
<dbReference type="Pfam" id="PF05721">
    <property type="entry name" value="PhyH"/>
    <property type="match status" value="1"/>
</dbReference>
<comment type="caution">
    <text evidence="2">The sequence shown here is derived from an EMBL/GenBank/DDBJ whole genome shotgun (WGS) entry which is preliminary data.</text>
</comment>
<evidence type="ECO:0008006" key="4">
    <source>
        <dbReference type="Google" id="ProtNLM"/>
    </source>
</evidence>
<evidence type="ECO:0000256" key="1">
    <source>
        <dbReference type="ARBA" id="ARBA00001954"/>
    </source>
</evidence>
<dbReference type="RefSeq" id="WP_188771493.1">
    <property type="nucleotide sequence ID" value="NZ_BMHK01000013.1"/>
</dbReference>
<organism evidence="2 3">
    <name type="scientific">Novosphingobium endophyticum</name>
    <dbReference type="NCBI Taxonomy" id="1955250"/>
    <lineage>
        <taxon>Bacteria</taxon>
        <taxon>Pseudomonadati</taxon>
        <taxon>Pseudomonadota</taxon>
        <taxon>Alphaproteobacteria</taxon>
        <taxon>Sphingomonadales</taxon>
        <taxon>Sphingomonadaceae</taxon>
        <taxon>Novosphingobium</taxon>
    </lineage>
</organism>
<reference evidence="2" key="1">
    <citation type="journal article" date="2014" name="Int. J. Syst. Evol. Microbiol.">
        <title>Complete genome sequence of Corynebacterium casei LMG S-19264T (=DSM 44701T), isolated from a smear-ripened cheese.</title>
        <authorList>
            <consortium name="US DOE Joint Genome Institute (JGI-PGF)"/>
            <person name="Walter F."/>
            <person name="Albersmeier A."/>
            <person name="Kalinowski J."/>
            <person name="Ruckert C."/>
        </authorList>
    </citation>
    <scope>NUCLEOTIDE SEQUENCE</scope>
    <source>
        <strain evidence="2">CGMCC 1.15095</strain>
    </source>
</reference>
<gene>
    <name evidence="2" type="ORF">GCM10011494_22180</name>
</gene>
<evidence type="ECO:0000313" key="3">
    <source>
        <dbReference type="Proteomes" id="UP000608154"/>
    </source>
</evidence>
<dbReference type="PANTHER" id="PTHR20883">
    <property type="entry name" value="PHYTANOYL-COA DIOXYGENASE DOMAIN CONTAINING 1"/>
    <property type="match status" value="1"/>
</dbReference>
<keyword evidence="3" id="KW-1185">Reference proteome</keyword>
<proteinExistence type="predicted"/>
<dbReference type="GO" id="GO:0005506">
    <property type="term" value="F:iron ion binding"/>
    <property type="evidence" value="ECO:0007669"/>
    <property type="project" value="UniProtKB-ARBA"/>
</dbReference>
<protein>
    <recommendedName>
        <fullName evidence="4">Phytanoyl-CoA dioxygenase</fullName>
    </recommendedName>
</protein>
<sequence>MNMPVINAPDARDLSAADVDPARELESCNHLLDDHAGLEAFYRENGYILLREVFDPQSVAQARDAMLAVAAELGITEPGDPVGKWTGKPLPANMEESDLYAGIAKALIEHPANLAVMEKVLGEPACAVPIVQYRTYPPGGPITVVHQDGFYSPGIQDYKPVWVPLTPCARDMGGLAIAIGQNRRGYFHNVGKPSPYPFPRDAVPDDAWATTDYMPGDVLIVHPCTPHCGTPNRSDRLRITFDSRVQSAANPSAIAATVTAVTPNSITVDVKELGVRTLTVDSDTFIRVLHPGVREKFEGFAEYTRPGMRLVVVRDGDRAVMLRKAAEG</sequence>